<organism evidence="3">
    <name type="scientific">Davidia involucrata</name>
    <name type="common">Dove tree</name>
    <dbReference type="NCBI Taxonomy" id="16924"/>
    <lineage>
        <taxon>Eukaryota</taxon>
        <taxon>Viridiplantae</taxon>
        <taxon>Streptophyta</taxon>
        <taxon>Embryophyta</taxon>
        <taxon>Tracheophyta</taxon>
        <taxon>Spermatophyta</taxon>
        <taxon>Magnoliopsida</taxon>
        <taxon>eudicotyledons</taxon>
        <taxon>Gunneridae</taxon>
        <taxon>Pentapetalae</taxon>
        <taxon>asterids</taxon>
        <taxon>Cornales</taxon>
        <taxon>Nyssaceae</taxon>
        <taxon>Davidia</taxon>
    </lineage>
</organism>
<dbReference type="Pfam" id="PF05278">
    <property type="entry name" value="PEARLI-4"/>
    <property type="match status" value="1"/>
</dbReference>
<accession>A0A5B7BJX3</accession>
<evidence type="ECO:0000256" key="1">
    <source>
        <dbReference type="SAM" id="Coils"/>
    </source>
</evidence>
<feature type="coiled-coil region" evidence="1">
    <location>
        <begin position="380"/>
        <end position="424"/>
    </location>
</feature>
<evidence type="ECO:0000256" key="2">
    <source>
        <dbReference type="SAM" id="MobiDB-lite"/>
    </source>
</evidence>
<feature type="region of interest" description="Disordered" evidence="2">
    <location>
        <begin position="1"/>
        <end position="103"/>
    </location>
</feature>
<dbReference type="AlphaFoldDB" id="A0A5B7BJX3"/>
<dbReference type="EMBL" id="GHES01038653">
    <property type="protein sequence ID" value="MPA69212.1"/>
    <property type="molecule type" value="Transcribed_RNA"/>
</dbReference>
<name>A0A5B7BJX3_DAVIN</name>
<dbReference type="PANTHER" id="PTHR35358">
    <property type="entry name" value="OS06G0711100 PROTEIN"/>
    <property type="match status" value="1"/>
</dbReference>
<gene>
    <name evidence="3" type="ORF">Din_038653</name>
</gene>
<proteinExistence type="predicted"/>
<reference evidence="3" key="1">
    <citation type="submission" date="2019-08" db="EMBL/GenBank/DDBJ databases">
        <title>Reference gene set and small RNA set construction with multiple tissues from Davidia involucrata Baill.</title>
        <authorList>
            <person name="Yang H."/>
            <person name="Zhou C."/>
            <person name="Li G."/>
            <person name="Wang J."/>
            <person name="Gao P."/>
            <person name="Wang M."/>
            <person name="Wang R."/>
            <person name="Zhao Y."/>
        </authorList>
    </citation>
    <scope>NUCLEOTIDE SEQUENCE</scope>
    <source>
        <tissue evidence="3">Mixed with DoveR01_LX</tissue>
    </source>
</reference>
<dbReference type="PANTHER" id="PTHR35358:SF7">
    <property type="entry name" value="EXPRESSED PROTEIN"/>
    <property type="match status" value="1"/>
</dbReference>
<evidence type="ECO:0008006" key="4">
    <source>
        <dbReference type="Google" id="ProtNLM"/>
    </source>
</evidence>
<feature type="compositionally biased region" description="Low complexity" evidence="2">
    <location>
        <begin position="14"/>
        <end position="32"/>
    </location>
</feature>
<evidence type="ECO:0000313" key="3">
    <source>
        <dbReference type="EMBL" id="MPA69212.1"/>
    </source>
</evidence>
<feature type="region of interest" description="Disordered" evidence="2">
    <location>
        <begin position="135"/>
        <end position="154"/>
    </location>
</feature>
<keyword evidence="1" id="KW-0175">Coiled coil</keyword>
<sequence length="445" mass="49505">MSGSEPKPNNPVPSTVRRTTTTARGSSSAFSAKSPRRSISQDGVCEDHHHHHQGVLPRKLSGNRKRTTRKRAKPQLLDPSPPMPARKRGRGRPPGSGRKQRLVSWLTHQELKIGKDSRDSLATLTRLCKQSNINIPPSVLSEGNQSSPPTHNQLSEQNIHINTSTPIHQHKEQIPNTKKEPQAVVINDQPSVIQTCTTHAQNVQEITTTPPLREVPITTITSRYGHEREGACGLNNQLSPSSDVFMCVTANAFGHTGESNPAADGTTPQVAAYTVNRSVAQTLQAIINKHGDIAKDCHLESGYMRASVLEGICKVVQELQRKELTELDSGRLYAYHSAVKDAEKMKLNVKWLHQRLNDICDALKSTGHAENLSDQKTKRLERIEYMKKDLQLNKIELEKLKSEIEAKENQLALETLEIEKLNSTIRGITSKFQQFQSNSLMDGLL</sequence>
<protein>
    <recommendedName>
        <fullName evidence="4">Phospholipase-like protein</fullName>
    </recommendedName>
</protein>
<feature type="compositionally biased region" description="Basic residues" evidence="2">
    <location>
        <begin position="61"/>
        <end position="73"/>
    </location>
</feature>
<dbReference type="InterPro" id="IPR007942">
    <property type="entry name" value="PLipase-like"/>
</dbReference>